<dbReference type="KEGG" id="msm:MSMEG_5668"/>
<name>A0R414_MYCS2</name>
<dbReference type="KEGG" id="msb:LJ00_28030"/>
<dbReference type="PaxDb" id="246196-MSMEI_5519"/>
<evidence type="ECO:0000313" key="2">
    <source>
        <dbReference type="EMBL" id="ABK72391.1"/>
    </source>
</evidence>
<gene>
    <name evidence="2" type="ordered locus">MSMEG_5668</name>
</gene>
<dbReference type="InterPro" id="IPR036388">
    <property type="entry name" value="WH-like_DNA-bd_sf"/>
</dbReference>
<dbReference type="SMART" id="SM00347">
    <property type="entry name" value="HTH_MARR"/>
    <property type="match status" value="1"/>
</dbReference>
<feature type="domain" description="HTH marR-type" evidence="1">
    <location>
        <begin position="17"/>
        <end position="148"/>
    </location>
</feature>
<evidence type="ECO:0000259" key="1">
    <source>
        <dbReference type="PROSITE" id="PS50995"/>
    </source>
</evidence>
<dbReference type="RefSeq" id="WP_011730697.1">
    <property type="nucleotide sequence ID" value="NC_008596.1"/>
</dbReference>
<dbReference type="STRING" id="246196.MSMEG_5668"/>
<dbReference type="GO" id="GO:0003700">
    <property type="term" value="F:DNA-binding transcription factor activity"/>
    <property type="evidence" value="ECO:0007669"/>
    <property type="project" value="InterPro"/>
</dbReference>
<sequence length="149" mass="16338">MPGELAQDTAAVTAVHADDVWRALTAIVYDNRDSWKRAVIERSGLPFSRIRVLRRLARRPMSVKEVAHAATMDPPAATVAVNDLEERGLVTRQVDPANRRCKTVSITQAGLALWKEIEAVDDPAPEPLAALDPEDLQTLHAILSKVSGR</sequence>
<dbReference type="OrthoDB" id="8635520at2"/>
<dbReference type="Gene3D" id="1.10.10.10">
    <property type="entry name" value="Winged helix-like DNA-binding domain superfamily/Winged helix DNA-binding domain"/>
    <property type="match status" value="1"/>
</dbReference>
<dbReference type="CDD" id="cd00090">
    <property type="entry name" value="HTH_ARSR"/>
    <property type="match status" value="1"/>
</dbReference>
<organism evidence="2 3">
    <name type="scientific">Mycolicibacterium smegmatis (strain ATCC 700084 / mc(2)155)</name>
    <name type="common">Mycobacterium smegmatis</name>
    <dbReference type="NCBI Taxonomy" id="246196"/>
    <lineage>
        <taxon>Bacteria</taxon>
        <taxon>Bacillati</taxon>
        <taxon>Actinomycetota</taxon>
        <taxon>Actinomycetes</taxon>
        <taxon>Mycobacteriales</taxon>
        <taxon>Mycobacteriaceae</taxon>
        <taxon>Mycolicibacterium</taxon>
    </lineage>
</organism>
<accession>A0R414</accession>
<dbReference type="InterPro" id="IPR011991">
    <property type="entry name" value="ArsR-like_HTH"/>
</dbReference>
<protein>
    <submittedName>
        <fullName evidence="2">Transcriptional regulator</fullName>
    </submittedName>
</protein>
<dbReference type="eggNOG" id="COG1846">
    <property type="taxonomic scope" value="Bacteria"/>
</dbReference>
<keyword evidence="3" id="KW-1185">Reference proteome</keyword>
<dbReference type="AlphaFoldDB" id="A0R414"/>
<dbReference type="GeneID" id="93460312"/>
<dbReference type="PATRIC" id="fig|246196.19.peg.5524"/>
<dbReference type="InterPro" id="IPR000835">
    <property type="entry name" value="HTH_MarR-typ"/>
</dbReference>
<dbReference type="PRINTS" id="PR00598">
    <property type="entry name" value="HTHMARR"/>
</dbReference>
<dbReference type="PANTHER" id="PTHR33164:SF99">
    <property type="entry name" value="MARR FAMILY REGULATORY PROTEIN"/>
    <property type="match status" value="1"/>
</dbReference>
<dbReference type="SMR" id="A0R414"/>
<dbReference type="SUPFAM" id="SSF46785">
    <property type="entry name" value="Winged helix' DNA-binding domain"/>
    <property type="match status" value="1"/>
</dbReference>
<proteinExistence type="predicted"/>
<dbReference type="PROSITE" id="PS50995">
    <property type="entry name" value="HTH_MARR_2"/>
    <property type="match status" value="1"/>
</dbReference>
<dbReference type="PANTHER" id="PTHR33164">
    <property type="entry name" value="TRANSCRIPTIONAL REGULATOR, MARR FAMILY"/>
    <property type="match status" value="1"/>
</dbReference>
<dbReference type="InterPro" id="IPR036390">
    <property type="entry name" value="WH_DNA-bd_sf"/>
</dbReference>
<dbReference type="GO" id="GO:0006950">
    <property type="term" value="P:response to stress"/>
    <property type="evidence" value="ECO:0007669"/>
    <property type="project" value="TreeGrafter"/>
</dbReference>
<evidence type="ECO:0000313" key="3">
    <source>
        <dbReference type="Proteomes" id="UP000000757"/>
    </source>
</evidence>
<reference evidence="2 3" key="1">
    <citation type="submission" date="2006-10" db="EMBL/GenBank/DDBJ databases">
        <authorList>
            <person name="Fleischmann R.D."/>
            <person name="Dodson R.J."/>
            <person name="Haft D.H."/>
            <person name="Merkel J.S."/>
            <person name="Nelson W.C."/>
            <person name="Fraser C.M."/>
        </authorList>
    </citation>
    <scope>NUCLEOTIDE SEQUENCE [LARGE SCALE GENOMIC DNA]</scope>
    <source>
        <strain evidence="3">ATCC 700084 / mc(2)155</strain>
    </source>
</reference>
<dbReference type="Pfam" id="PF12802">
    <property type="entry name" value="MarR_2"/>
    <property type="match status" value="1"/>
</dbReference>
<dbReference type="EMBL" id="CP000480">
    <property type="protein sequence ID" value="ABK72391.1"/>
    <property type="molecule type" value="Genomic_DNA"/>
</dbReference>
<dbReference type="Proteomes" id="UP000000757">
    <property type="component" value="Chromosome"/>
</dbReference>
<dbReference type="InterPro" id="IPR039422">
    <property type="entry name" value="MarR/SlyA-like"/>
</dbReference>